<evidence type="ECO:0000313" key="2">
    <source>
        <dbReference type="EMBL" id="TWX65564.1"/>
    </source>
</evidence>
<dbReference type="RefSeq" id="WP_146790204.1">
    <property type="nucleotide sequence ID" value="NZ_VOLT01000010.1"/>
</dbReference>
<dbReference type="AlphaFoldDB" id="A0A5C6Q946"/>
<keyword evidence="3" id="KW-1185">Reference proteome</keyword>
<dbReference type="Pfam" id="PF03923">
    <property type="entry name" value="Lipoprotein_16"/>
    <property type="match status" value="1"/>
</dbReference>
<dbReference type="InterPro" id="IPR005619">
    <property type="entry name" value="Uncharacterised_YajG"/>
</dbReference>
<proteinExistence type="predicted"/>
<feature type="chain" id="PRO_5023089758" description="Lipoprotein" evidence="1">
    <location>
        <begin position="24"/>
        <end position="189"/>
    </location>
</feature>
<comment type="caution">
    <text evidence="2">The sequence shown here is derived from an EMBL/GenBank/DDBJ whole genome shotgun (WGS) entry which is preliminary data.</text>
</comment>
<accession>A0A5C6Q946</accession>
<keyword evidence="1" id="KW-0732">Signal</keyword>
<reference evidence="2 3" key="1">
    <citation type="submission" date="2019-07" db="EMBL/GenBank/DDBJ databases">
        <title>Genomes of sea-ice associated Colwellia species.</title>
        <authorList>
            <person name="Bowman J.P."/>
        </authorList>
    </citation>
    <scope>NUCLEOTIDE SEQUENCE [LARGE SCALE GENOMIC DNA]</scope>
    <source>
        <strain evidence="2 3">ACAM 459</strain>
    </source>
</reference>
<sequence length="189" mass="20783">MNFNTLKSIALALLLTSIVGCSTAPTHLIVSPQVYLSPSNQLSGKQAQLNVVDMRTSPHIIQILEKDEAAIILSSEQRLEDIIQGLLVKQWQQQGLSLANSANNKITVSIEKAIISVDQESVSYSTQSEIIIKVSIDNTKQTLTSSFKNRAHSEGALNADIAVLEREFNQHLSTLIKQILTSKDIKTFL</sequence>
<dbReference type="EMBL" id="VOLT01000010">
    <property type="protein sequence ID" value="TWX65564.1"/>
    <property type="molecule type" value="Genomic_DNA"/>
</dbReference>
<dbReference type="Proteomes" id="UP000321822">
    <property type="component" value="Unassembled WGS sequence"/>
</dbReference>
<evidence type="ECO:0000256" key="1">
    <source>
        <dbReference type="SAM" id="SignalP"/>
    </source>
</evidence>
<protein>
    <recommendedName>
        <fullName evidence="4">Lipoprotein</fullName>
    </recommendedName>
</protein>
<dbReference type="OrthoDB" id="6226250at2"/>
<dbReference type="PROSITE" id="PS51257">
    <property type="entry name" value="PROKAR_LIPOPROTEIN"/>
    <property type="match status" value="1"/>
</dbReference>
<gene>
    <name evidence="2" type="ORF">ESZ36_17335</name>
</gene>
<organism evidence="2 3">
    <name type="scientific">Colwellia demingiae</name>
    <dbReference type="NCBI Taxonomy" id="89401"/>
    <lineage>
        <taxon>Bacteria</taxon>
        <taxon>Pseudomonadati</taxon>
        <taxon>Pseudomonadota</taxon>
        <taxon>Gammaproteobacteria</taxon>
        <taxon>Alteromonadales</taxon>
        <taxon>Colwelliaceae</taxon>
        <taxon>Colwellia</taxon>
    </lineage>
</organism>
<name>A0A5C6Q946_9GAMM</name>
<evidence type="ECO:0000313" key="3">
    <source>
        <dbReference type="Proteomes" id="UP000321822"/>
    </source>
</evidence>
<evidence type="ECO:0008006" key="4">
    <source>
        <dbReference type="Google" id="ProtNLM"/>
    </source>
</evidence>
<feature type="signal peptide" evidence="1">
    <location>
        <begin position="1"/>
        <end position="23"/>
    </location>
</feature>